<comment type="caution">
    <text evidence="3">The sequence shown here is derived from an EMBL/GenBank/DDBJ whole genome shotgun (WGS) entry which is preliminary data.</text>
</comment>
<dbReference type="EMBL" id="NPDN01000003">
    <property type="protein sequence ID" value="PJZ26274.1"/>
    <property type="molecule type" value="Genomic_DNA"/>
</dbReference>
<feature type="chain" id="PRO_5014857919" description="Tetratricopeptide repeat protein" evidence="2">
    <location>
        <begin position="23"/>
        <end position="295"/>
    </location>
</feature>
<feature type="transmembrane region" description="Helical" evidence="1">
    <location>
        <begin position="238"/>
        <end position="261"/>
    </location>
</feature>
<gene>
    <name evidence="3" type="ORF">CH357_07190</name>
</gene>
<evidence type="ECO:0000313" key="4">
    <source>
        <dbReference type="Proteomes" id="UP000232196"/>
    </source>
</evidence>
<proteinExistence type="predicted"/>
<organism evidence="3 4">
    <name type="scientific">Leptospira hartskeerlii</name>
    <dbReference type="NCBI Taxonomy" id="2023177"/>
    <lineage>
        <taxon>Bacteria</taxon>
        <taxon>Pseudomonadati</taxon>
        <taxon>Spirochaetota</taxon>
        <taxon>Spirochaetia</taxon>
        <taxon>Leptospirales</taxon>
        <taxon>Leptospiraceae</taxon>
        <taxon>Leptospira</taxon>
    </lineage>
</organism>
<dbReference type="RefSeq" id="WP_100706062.1">
    <property type="nucleotide sequence ID" value="NZ_NPDL01000003.1"/>
</dbReference>
<accession>A0A2M9XF60</accession>
<protein>
    <recommendedName>
        <fullName evidence="5">Tetratricopeptide repeat protein</fullName>
    </recommendedName>
</protein>
<name>A0A2M9XF60_9LEPT</name>
<evidence type="ECO:0000256" key="1">
    <source>
        <dbReference type="SAM" id="Phobius"/>
    </source>
</evidence>
<keyword evidence="4" id="KW-1185">Reference proteome</keyword>
<evidence type="ECO:0008006" key="5">
    <source>
        <dbReference type="Google" id="ProtNLM"/>
    </source>
</evidence>
<keyword evidence="1" id="KW-0812">Transmembrane</keyword>
<feature type="transmembrane region" description="Helical" evidence="1">
    <location>
        <begin position="213"/>
        <end position="232"/>
    </location>
</feature>
<dbReference type="OrthoDB" id="344294at2"/>
<dbReference type="AlphaFoldDB" id="A0A2M9XF60"/>
<keyword evidence="2" id="KW-0732">Signal</keyword>
<reference evidence="3 4" key="1">
    <citation type="submission" date="2017-07" db="EMBL/GenBank/DDBJ databases">
        <title>Leptospira spp. isolated from tropical soils.</title>
        <authorList>
            <person name="Thibeaux R."/>
            <person name="Iraola G."/>
            <person name="Ferres I."/>
            <person name="Bierque E."/>
            <person name="Girault D."/>
            <person name="Soupe-Gilbert M.-E."/>
            <person name="Picardeau M."/>
            <person name="Goarant C."/>
        </authorList>
    </citation>
    <scope>NUCLEOTIDE SEQUENCE [LARGE SCALE GENOMIC DNA]</scope>
    <source>
        <strain evidence="3 4">MCA1-C-A1</strain>
    </source>
</reference>
<keyword evidence="1" id="KW-1133">Transmembrane helix</keyword>
<sequence length="295" mass="34198">MRRTLSISIFVFVQLWSVKVFSSPLDACNLNSSQLDSLRNASFYYKSERYLEAEIELNRILQVKKCDSIRIFHAFTYLRQSKNIDILLIESDWKDIRFRILYDFSNLARSGRDFAEVPKENTYCLYPDCRLEGLESILVYLIQIKDWENLDSSSFENTSHIHSEEELKRFREYWTSEQKKIQEKSKSPYLAGGFSAAIPGTGQIYADQFAEGVTSFFVNLVVLSATYALYVAEPTSVLFYLVSGVSLVTYTTNIIGGFSAANRNNNYWKYETLEGLKKEFISLPILEKEILFKLF</sequence>
<feature type="signal peptide" evidence="2">
    <location>
        <begin position="1"/>
        <end position="22"/>
    </location>
</feature>
<evidence type="ECO:0000256" key="2">
    <source>
        <dbReference type="SAM" id="SignalP"/>
    </source>
</evidence>
<evidence type="ECO:0000313" key="3">
    <source>
        <dbReference type="EMBL" id="PJZ26274.1"/>
    </source>
</evidence>
<keyword evidence="1" id="KW-0472">Membrane</keyword>
<dbReference type="Proteomes" id="UP000232196">
    <property type="component" value="Unassembled WGS sequence"/>
</dbReference>